<gene>
    <name evidence="3" type="ORF">GIY23_19755</name>
</gene>
<sequence length="387" mass="41331">MYPGRTSWSGQIESPPGRDDRAAPQRARPEAPRAQAGRPEARRAASTALPRAMPPEVPRQPTSQDVPRTAGRHLPRTVPDDAHRTDSRAVSDHGHRMVGPVVLGSRQEDRATDPLSDTDAYGGLHKFDLGMVPASVTPPPTWRRAAWFSIGSAAAAFSGLVLATFALVDTTHVRSLDFPGFPRGGEFPPFPGTGYTSEEQQEALPWAPSSTTSPSEPVRLSPGPSSAGAPDFPGAPGEPNAPGTPETPGAPESTRPDTGGPTTGPSEPGEPTAPPSSTSPTTESSLLLFSSQAMREASAEYFSAISELDLPRAYEMTGGDLRDEGYDSFAARYADAMAIEVRAVEYRSTSTVTTLRITREDGSEVTQRRELRFTRESDPKVRSDEEA</sequence>
<feature type="region of interest" description="Disordered" evidence="1">
    <location>
        <begin position="179"/>
        <end position="284"/>
    </location>
</feature>
<dbReference type="EMBL" id="CP045929">
    <property type="protein sequence ID" value="QGK71447.1"/>
    <property type="molecule type" value="Genomic_DNA"/>
</dbReference>
<feature type="compositionally biased region" description="Basic and acidic residues" evidence="1">
    <location>
        <begin position="78"/>
        <end position="92"/>
    </location>
</feature>
<keyword evidence="2" id="KW-0472">Membrane</keyword>
<proteinExistence type="predicted"/>
<dbReference type="RefSeq" id="WP_154078023.1">
    <property type="nucleotide sequence ID" value="NZ_CP045929.1"/>
</dbReference>
<protein>
    <submittedName>
        <fullName evidence="3">Uncharacterized protein</fullName>
    </submittedName>
</protein>
<evidence type="ECO:0000313" key="3">
    <source>
        <dbReference type="EMBL" id="QGK71447.1"/>
    </source>
</evidence>
<keyword evidence="2" id="KW-1133">Transmembrane helix</keyword>
<feature type="transmembrane region" description="Helical" evidence="2">
    <location>
        <begin position="145"/>
        <end position="168"/>
    </location>
</feature>
<feature type="compositionally biased region" description="Basic and acidic residues" evidence="1">
    <location>
        <begin position="16"/>
        <end position="31"/>
    </location>
</feature>
<keyword evidence="4" id="KW-1185">Reference proteome</keyword>
<dbReference type="Proteomes" id="UP000371041">
    <property type="component" value="Chromosome"/>
</dbReference>
<feature type="compositionally biased region" description="Low complexity" evidence="1">
    <location>
        <begin position="256"/>
        <end position="284"/>
    </location>
</feature>
<feature type="region of interest" description="Disordered" evidence="1">
    <location>
        <begin position="360"/>
        <end position="387"/>
    </location>
</feature>
<evidence type="ECO:0000256" key="1">
    <source>
        <dbReference type="SAM" id="MobiDB-lite"/>
    </source>
</evidence>
<feature type="region of interest" description="Disordered" evidence="1">
    <location>
        <begin position="1"/>
        <end position="92"/>
    </location>
</feature>
<keyword evidence="2" id="KW-0812">Transmembrane</keyword>
<organism evidence="3 4">
    <name type="scientific">Allosaccharopolyspora coralli</name>
    <dbReference type="NCBI Taxonomy" id="2665642"/>
    <lineage>
        <taxon>Bacteria</taxon>
        <taxon>Bacillati</taxon>
        <taxon>Actinomycetota</taxon>
        <taxon>Actinomycetes</taxon>
        <taxon>Pseudonocardiales</taxon>
        <taxon>Pseudonocardiaceae</taxon>
        <taxon>Allosaccharopolyspora</taxon>
    </lineage>
</organism>
<evidence type="ECO:0000256" key="2">
    <source>
        <dbReference type="SAM" id="Phobius"/>
    </source>
</evidence>
<reference evidence="4" key="1">
    <citation type="submission" date="2019-11" db="EMBL/GenBank/DDBJ databases">
        <title>The complete genome sequence of Saccharopolyspora sp. E2A.</title>
        <authorList>
            <person name="Zhang G."/>
        </authorList>
    </citation>
    <scope>NUCLEOTIDE SEQUENCE [LARGE SCALE GENOMIC DNA]</scope>
    <source>
        <strain evidence="4">E2A</strain>
    </source>
</reference>
<evidence type="ECO:0000313" key="4">
    <source>
        <dbReference type="Proteomes" id="UP000371041"/>
    </source>
</evidence>
<name>A0A5Q3QKS9_9PSEU</name>
<feature type="compositionally biased region" description="Polar residues" evidence="1">
    <location>
        <begin position="1"/>
        <end position="12"/>
    </location>
</feature>
<accession>A0A5Q3QKS9</accession>
<dbReference type="AlphaFoldDB" id="A0A5Q3QKS9"/>
<dbReference type="KEGG" id="sace:GIY23_19755"/>